<feature type="transmembrane region" description="Helical" evidence="1">
    <location>
        <begin position="231"/>
        <end position="252"/>
    </location>
</feature>
<feature type="transmembrane region" description="Helical" evidence="1">
    <location>
        <begin position="42"/>
        <end position="63"/>
    </location>
</feature>
<keyword evidence="1" id="KW-0812">Transmembrane</keyword>
<dbReference type="EMBL" id="QQBC01000014">
    <property type="protein sequence ID" value="RDI61304.1"/>
    <property type="molecule type" value="Genomic_DNA"/>
</dbReference>
<sequence>MLSPAIATVGHTARLAGAALGWLVRDVVAGRFPWRDALVQGWFVVSVTVVPAVFVAIPFGVIVSVQVGQLTQQIGATSLAGAAAGVGVVRQGAPLVAALLLGGAAGAAIAADLGSRTVREEIDALRVMGIDPVRRLLVPRLAAMVLVAPLLCVVIVFMGLATGYVINVAVQQGTAGGYLSSIAAFVTVPDLVAALAKSALFGFVVVVLAGQRGLAATAGPKGVAESVNASVVLGVVATFALNLVLTQALSIFGERGAW</sequence>
<evidence type="ECO:0000313" key="2">
    <source>
        <dbReference type="EMBL" id="RDI61304.1"/>
    </source>
</evidence>
<dbReference type="Proteomes" id="UP000254869">
    <property type="component" value="Unassembled WGS sequence"/>
</dbReference>
<feature type="transmembrane region" description="Helical" evidence="1">
    <location>
        <begin position="178"/>
        <end position="210"/>
    </location>
</feature>
<keyword evidence="1" id="KW-0472">Membrane</keyword>
<dbReference type="GO" id="GO:0043190">
    <property type="term" value="C:ATP-binding cassette (ABC) transporter complex"/>
    <property type="evidence" value="ECO:0007669"/>
    <property type="project" value="InterPro"/>
</dbReference>
<reference evidence="2 3" key="1">
    <citation type="submission" date="2018-07" db="EMBL/GenBank/DDBJ databases">
        <title>Genomic Encyclopedia of Type Strains, Phase IV (KMG-IV): sequencing the most valuable type-strain genomes for metagenomic binning, comparative biology and taxonomic classification.</title>
        <authorList>
            <person name="Goeker M."/>
        </authorList>
    </citation>
    <scope>NUCLEOTIDE SEQUENCE [LARGE SCALE GENOMIC DNA]</scope>
    <source>
        <strain evidence="2 3">DSM 44290</strain>
    </source>
</reference>
<keyword evidence="1" id="KW-1133">Transmembrane helix</keyword>
<proteinExistence type="predicted"/>
<dbReference type="AlphaFoldDB" id="A0A370HWH3"/>
<evidence type="ECO:0000256" key="1">
    <source>
        <dbReference type="SAM" id="Phobius"/>
    </source>
</evidence>
<accession>A0A370HWH3</accession>
<dbReference type="PANTHER" id="PTHR30188:SF4">
    <property type="entry name" value="PROTEIN TRIGALACTOSYLDIACYLGLYCEROL 1, CHLOROPLASTIC"/>
    <property type="match status" value="1"/>
</dbReference>
<comment type="caution">
    <text evidence="2">The sequence shown here is derived from an EMBL/GenBank/DDBJ whole genome shotgun (WGS) entry which is preliminary data.</text>
</comment>
<dbReference type="PANTHER" id="PTHR30188">
    <property type="entry name" value="ABC TRANSPORTER PERMEASE PROTEIN-RELATED"/>
    <property type="match status" value="1"/>
</dbReference>
<dbReference type="Pfam" id="PF02405">
    <property type="entry name" value="MlaE"/>
    <property type="match status" value="1"/>
</dbReference>
<feature type="transmembrane region" description="Helical" evidence="1">
    <location>
        <begin position="136"/>
        <end position="166"/>
    </location>
</feature>
<dbReference type="STRING" id="1210086.GCA_001613105_07668"/>
<evidence type="ECO:0000313" key="3">
    <source>
        <dbReference type="Proteomes" id="UP000254869"/>
    </source>
</evidence>
<protein>
    <submittedName>
        <fullName evidence="2">Phospholipid/cholesterol/gamma-HCH transport system permease protein</fullName>
    </submittedName>
</protein>
<organism evidence="2 3">
    <name type="scientific">Nocardia pseudobrasiliensis</name>
    <dbReference type="NCBI Taxonomy" id="45979"/>
    <lineage>
        <taxon>Bacteria</taxon>
        <taxon>Bacillati</taxon>
        <taxon>Actinomycetota</taxon>
        <taxon>Actinomycetes</taxon>
        <taxon>Mycobacteriales</taxon>
        <taxon>Nocardiaceae</taxon>
        <taxon>Nocardia</taxon>
    </lineage>
</organism>
<dbReference type="GO" id="GO:0005548">
    <property type="term" value="F:phospholipid transporter activity"/>
    <property type="evidence" value="ECO:0007669"/>
    <property type="project" value="TreeGrafter"/>
</dbReference>
<dbReference type="InterPro" id="IPR030802">
    <property type="entry name" value="Permease_MalE"/>
</dbReference>
<name>A0A370HWH3_9NOCA</name>
<gene>
    <name evidence="2" type="ORF">DFR76_11428</name>
</gene>
<dbReference type="RefSeq" id="WP_068008766.1">
    <property type="nucleotide sequence ID" value="NZ_QQBC01000014.1"/>
</dbReference>
<keyword evidence="3" id="KW-1185">Reference proteome</keyword>